<name>A0AAD4C3R6_BOLED</name>
<reference evidence="2" key="1">
    <citation type="submission" date="2019-10" db="EMBL/GenBank/DDBJ databases">
        <authorList>
            <consortium name="DOE Joint Genome Institute"/>
            <person name="Kuo A."/>
            <person name="Miyauchi S."/>
            <person name="Kiss E."/>
            <person name="Drula E."/>
            <person name="Kohler A."/>
            <person name="Sanchez-Garcia M."/>
            <person name="Andreopoulos B."/>
            <person name="Barry K.W."/>
            <person name="Bonito G."/>
            <person name="Buee M."/>
            <person name="Carver A."/>
            <person name="Chen C."/>
            <person name="Cichocki N."/>
            <person name="Clum A."/>
            <person name="Culley D."/>
            <person name="Crous P.W."/>
            <person name="Fauchery L."/>
            <person name="Girlanda M."/>
            <person name="Hayes R."/>
            <person name="Keri Z."/>
            <person name="LaButti K."/>
            <person name="Lipzen A."/>
            <person name="Lombard V."/>
            <person name="Magnuson J."/>
            <person name="Maillard F."/>
            <person name="Morin E."/>
            <person name="Murat C."/>
            <person name="Nolan M."/>
            <person name="Ohm R."/>
            <person name="Pangilinan J."/>
            <person name="Pereira M."/>
            <person name="Perotto S."/>
            <person name="Peter M."/>
            <person name="Riley R."/>
            <person name="Sitrit Y."/>
            <person name="Stielow B."/>
            <person name="Szollosi G."/>
            <person name="Zifcakova L."/>
            <person name="Stursova M."/>
            <person name="Spatafora J.W."/>
            <person name="Tedersoo L."/>
            <person name="Vaario L.-M."/>
            <person name="Yamada A."/>
            <person name="Yan M."/>
            <person name="Wang P."/>
            <person name="Xu J."/>
            <person name="Bruns T."/>
            <person name="Baldrian P."/>
            <person name="Vilgalys R."/>
            <person name="Henrissat B."/>
            <person name="Grigoriev I.V."/>
            <person name="Hibbett D."/>
            <person name="Nagy L.G."/>
            <person name="Martin F.M."/>
        </authorList>
    </citation>
    <scope>NUCLEOTIDE SEQUENCE</scope>
    <source>
        <strain evidence="2">BED1</strain>
    </source>
</reference>
<gene>
    <name evidence="2" type="ORF">L210DRAFT_2811254</name>
</gene>
<keyword evidence="3" id="KW-1185">Reference proteome</keyword>
<sequence length="83" mass="10009">MGLQQGSGKCDYDRNNMEKREWRRYSMVKQARIRMYRHHIRECACLCRCGKAEQERRHKYGDKCRRPRKGQTGITDPSRRHGP</sequence>
<organism evidence="2 3">
    <name type="scientific">Boletus edulis BED1</name>
    <dbReference type="NCBI Taxonomy" id="1328754"/>
    <lineage>
        <taxon>Eukaryota</taxon>
        <taxon>Fungi</taxon>
        <taxon>Dikarya</taxon>
        <taxon>Basidiomycota</taxon>
        <taxon>Agaricomycotina</taxon>
        <taxon>Agaricomycetes</taxon>
        <taxon>Agaricomycetidae</taxon>
        <taxon>Boletales</taxon>
        <taxon>Boletineae</taxon>
        <taxon>Boletaceae</taxon>
        <taxon>Boletoideae</taxon>
        <taxon>Boletus</taxon>
    </lineage>
</organism>
<feature type="compositionally biased region" description="Basic and acidic residues" evidence="1">
    <location>
        <begin position="52"/>
        <end position="64"/>
    </location>
</feature>
<dbReference type="AlphaFoldDB" id="A0AAD4C3R6"/>
<comment type="caution">
    <text evidence="2">The sequence shown here is derived from an EMBL/GenBank/DDBJ whole genome shotgun (WGS) entry which is preliminary data.</text>
</comment>
<dbReference type="EMBL" id="WHUW01000004">
    <property type="protein sequence ID" value="KAF8447691.1"/>
    <property type="molecule type" value="Genomic_DNA"/>
</dbReference>
<evidence type="ECO:0000313" key="2">
    <source>
        <dbReference type="EMBL" id="KAF8447691.1"/>
    </source>
</evidence>
<dbReference type="Proteomes" id="UP001194468">
    <property type="component" value="Unassembled WGS sequence"/>
</dbReference>
<evidence type="ECO:0000256" key="1">
    <source>
        <dbReference type="SAM" id="MobiDB-lite"/>
    </source>
</evidence>
<evidence type="ECO:0000313" key="3">
    <source>
        <dbReference type="Proteomes" id="UP001194468"/>
    </source>
</evidence>
<proteinExistence type="predicted"/>
<accession>A0AAD4C3R6</accession>
<reference evidence="2" key="2">
    <citation type="journal article" date="2020" name="Nat. Commun.">
        <title>Large-scale genome sequencing of mycorrhizal fungi provides insights into the early evolution of symbiotic traits.</title>
        <authorList>
            <person name="Miyauchi S."/>
            <person name="Kiss E."/>
            <person name="Kuo A."/>
            <person name="Drula E."/>
            <person name="Kohler A."/>
            <person name="Sanchez-Garcia M."/>
            <person name="Morin E."/>
            <person name="Andreopoulos B."/>
            <person name="Barry K.W."/>
            <person name="Bonito G."/>
            <person name="Buee M."/>
            <person name="Carver A."/>
            <person name="Chen C."/>
            <person name="Cichocki N."/>
            <person name="Clum A."/>
            <person name="Culley D."/>
            <person name="Crous P.W."/>
            <person name="Fauchery L."/>
            <person name="Girlanda M."/>
            <person name="Hayes R.D."/>
            <person name="Keri Z."/>
            <person name="LaButti K."/>
            <person name="Lipzen A."/>
            <person name="Lombard V."/>
            <person name="Magnuson J."/>
            <person name="Maillard F."/>
            <person name="Murat C."/>
            <person name="Nolan M."/>
            <person name="Ohm R.A."/>
            <person name="Pangilinan J."/>
            <person name="Pereira M.F."/>
            <person name="Perotto S."/>
            <person name="Peter M."/>
            <person name="Pfister S."/>
            <person name="Riley R."/>
            <person name="Sitrit Y."/>
            <person name="Stielow J.B."/>
            <person name="Szollosi G."/>
            <person name="Zifcakova L."/>
            <person name="Stursova M."/>
            <person name="Spatafora J.W."/>
            <person name="Tedersoo L."/>
            <person name="Vaario L.M."/>
            <person name="Yamada A."/>
            <person name="Yan M."/>
            <person name="Wang P."/>
            <person name="Xu J."/>
            <person name="Bruns T."/>
            <person name="Baldrian P."/>
            <person name="Vilgalys R."/>
            <person name="Dunand C."/>
            <person name="Henrissat B."/>
            <person name="Grigoriev I.V."/>
            <person name="Hibbett D."/>
            <person name="Nagy L.G."/>
            <person name="Martin F.M."/>
        </authorList>
    </citation>
    <scope>NUCLEOTIDE SEQUENCE</scope>
    <source>
        <strain evidence="2">BED1</strain>
    </source>
</reference>
<protein>
    <submittedName>
        <fullName evidence="2">Uncharacterized protein</fullName>
    </submittedName>
</protein>
<feature type="region of interest" description="Disordered" evidence="1">
    <location>
        <begin position="52"/>
        <end position="83"/>
    </location>
</feature>